<feature type="active site" description="Nucleophile" evidence="6">
    <location>
        <position position="437"/>
    </location>
</feature>
<accession>A0A1G7T9W0</accession>
<dbReference type="Gene3D" id="3.10.20.800">
    <property type="match status" value="1"/>
</dbReference>
<dbReference type="EMBL" id="FNCK01000005">
    <property type="protein sequence ID" value="SDG32055.1"/>
    <property type="molecule type" value="Genomic_DNA"/>
</dbReference>
<feature type="active site" description="Proton donor/acceptor" evidence="6">
    <location>
        <position position="416"/>
    </location>
</feature>
<feature type="domain" description="L,D-TPase catalytic" evidence="7">
    <location>
        <begin position="337"/>
        <end position="461"/>
    </location>
</feature>
<dbReference type="InterPro" id="IPR050979">
    <property type="entry name" value="LD-transpeptidase"/>
</dbReference>
<dbReference type="GO" id="GO:0005576">
    <property type="term" value="C:extracellular region"/>
    <property type="evidence" value="ECO:0007669"/>
    <property type="project" value="TreeGrafter"/>
</dbReference>
<comment type="pathway">
    <text evidence="1 6">Cell wall biogenesis; peptidoglycan biosynthesis.</text>
</comment>
<dbReference type="STRING" id="120956.SAMN05421791_10557"/>
<dbReference type="Proteomes" id="UP000199708">
    <property type="component" value="Unassembled WGS sequence"/>
</dbReference>
<dbReference type="Pfam" id="PF12229">
    <property type="entry name" value="PG_binding_4"/>
    <property type="match status" value="1"/>
</dbReference>
<evidence type="ECO:0000256" key="1">
    <source>
        <dbReference type="ARBA" id="ARBA00004752"/>
    </source>
</evidence>
<dbReference type="Pfam" id="PF03734">
    <property type="entry name" value="YkuD"/>
    <property type="match status" value="1"/>
</dbReference>
<dbReference type="SUPFAM" id="SSF141523">
    <property type="entry name" value="L,D-transpeptidase catalytic domain-like"/>
    <property type="match status" value="1"/>
</dbReference>
<dbReference type="GO" id="GO:0016740">
    <property type="term" value="F:transferase activity"/>
    <property type="evidence" value="ECO:0007669"/>
    <property type="project" value="UniProtKB-KW"/>
</dbReference>
<dbReference type="InterPro" id="IPR022029">
    <property type="entry name" value="YoaR-like_PG-bd"/>
</dbReference>
<organism evidence="8 9">
    <name type="scientific">Facklamia miroungae</name>
    <dbReference type="NCBI Taxonomy" id="120956"/>
    <lineage>
        <taxon>Bacteria</taxon>
        <taxon>Bacillati</taxon>
        <taxon>Bacillota</taxon>
        <taxon>Bacilli</taxon>
        <taxon>Lactobacillales</taxon>
        <taxon>Aerococcaceae</taxon>
        <taxon>Facklamia</taxon>
    </lineage>
</organism>
<keyword evidence="2" id="KW-0808">Transferase</keyword>
<dbReference type="GO" id="GO:0018104">
    <property type="term" value="P:peptidoglycan-protein cross-linking"/>
    <property type="evidence" value="ECO:0007669"/>
    <property type="project" value="TreeGrafter"/>
</dbReference>
<reference evidence="8 9" key="1">
    <citation type="submission" date="2016-10" db="EMBL/GenBank/DDBJ databases">
        <authorList>
            <person name="de Groot N.N."/>
        </authorList>
    </citation>
    <scope>NUCLEOTIDE SEQUENCE [LARGE SCALE GENOMIC DNA]</scope>
    <source>
        <strain evidence="8 9">ATCC BAA-466</strain>
    </source>
</reference>
<evidence type="ECO:0000313" key="8">
    <source>
        <dbReference type="EMBL" id="SDG32055.1"/>
    </source>
</evidence>
<gene>
    <name evidence="8" type="ORF">SAMN05421791_10557</name>
</gene>
<dbReference type="InterPro" id="IPR038054">
    <property type="entry name" value="LD_TPept-like_central_sf"/>
</dbReference>
<dbReference type="GO" id="GO:0071555">
    <property type="term" value="P:cell wall organization"/>
    <property type="evidence" value="ECO:0007669"/>
    <property type="project" value="UniProtKB-UniRule"/>
</dbReference>
<sequence length="461" mass="52181">MRFIKRLLTTLILLSLILGLIYAGGIGYYSNRFQANTKIGQIDVSNLTLPQAQQKIEDYVLNQEIDFVENDQALASIKMKDLNPQFNQSVKLEELYNNQNPNTWIKYFFKGQNFDDTSLTDIEIDYQVLQDKLLAQGIDNAKRSPSQDAFIDYSDTEGYHVVEQKQGTQIDSEALKNGMMAQIQSGSSSVELNEYYKKPLMTSQDSKIEDFLNQINDIVDTKITLDIDGNVEVIPENEIEKWIYFDKDNQVVFDENLIMEFLKTYNDKYSSYLNPRTFNSTLQGQVVVQPGTLGWSIDREAEASQIVEDLKKGEDVRRDPVVVGSGYGMGGNDIGSTYVEVDLANQTMFIYINGQLFTQTPIVSGKDGAETVPGAYAIWSKERDRYLEGYDWVNEKDYKVHVDFWMPFDTVGQGIHDTAARPAYGGDIYRSNGSMGCINTPPAVMQQVYNALEIGTPVIVF</sequence>
<evidence type="ECO:0000256" key="3">
    <source>
        <dbReference type="ARBA" id="ARBA00022960"/>
    </source>
</evidence>
<dbReference type="SUPFAM" id="SSF143985">
    <property type="entry name" value="L,D-transpeptidase pre-catalytic domain-like"/>
    <property type="match status" value="1"/>
</dbReference>
<dbReference type="UniPathway" id="UPA00219"/>
<dbReference type="Gene3D" id="2.40.440.10">
    <property type="entry name" value="L,D-transpeptidase catalytic domain-like"/>
    <property type="match status" value="1"/>
</dbReference>
<name>A0A1G7T9W0_9LACT</name>
<evidence type="ECO:0000259" key="7">
    <source>
        <dbReference type="PROSITE" id="PS52029"/>
    </source>
</evidence>
<dbReference type="PROSITE" id="PS52029">
    <property type="entry name" value="LD_TPASE"/>
    <property type="match status" value="1"/>
</dbReference>
<keyword evidence="4 6" id="KW-0573">Peptidoglycan synthesis</keyword>
<evidence type="ECO:0000256" key="6">
    <source>
        <dbReference type="PROSITE-ProRule" id="PRU01373"/>
    </source>
</evidence>
<keyword evidence="3 6" id="KW-0133">Cell shape</keyword>
<evidence type="ECO:0000256" key="5">
    <source>
        <dbReference type="ARBA" id="ARBA00023316"/>
    </source>
</evidence>
<dbReference type="GO" id="GO:0008360">
    <property type="term" value="P:regulation of cell shape"/>
    <property type="evidence" value="ECO:0007669"/>
    <property type="project" value="UniProtKB-UniRule"/>
</dbReference>
<dbReference type="InterPro" id="IPR038063">
    <property type="entry name" value="Transpep_catalytic_dom"/>
</dbReference>
<dbReference type="PANTHER" id="PTHR30582:SF33">
    <property type="entry name" value="EXPORTED PROTEIN"/>
    <property type="match status" value="1"/>
</dbReference>
<evidence type="ECO:0000313" key="9">
    <source>
        <dbReference type="Proteomes" id="UP000199708"/>
    </source>
</evidence>
<dbReference type="InterPro" id="IPR005490">
    <property type="entry name" value="LD_TPept_cat_dom"/>
</dbReference>
<dbReference type="PANTHER" id="PTHR30582">
    <property type="entry name" value="L,D-TRANSPEPTIDASE"/>
    <property type="match status" value="1"/>
</dbReference>
<evidence type="ECO:0000256" key="4">
    <source>
        <dbReference type="ARBA" id="ARBA00022984"/>
    </source>
</evidence>
<evidence type="ECO:0000256" key="2">
    <source>
        <dbReference type="ARBA" id="ARBA00022679"/>
    </source>
</evidence>
<dbReference type="GO" id="GO:0071972">
    <property type="term" value="F:peptidoglycan L,D-transpeptidase activity"/>
    <property type="evidence" value="ECO:0007669"/>
    <property type="project" value="TreeGrafter"/>
</dbReference>
<protein>
    <submittedName>
        <fullName evidence="8">Putative peptidoglycan binding domain-containing protein</fullName>
    </submittedName>
</protein>
<keyword evidence="5 6" id="KW-0961">Cell wall biogenesis/degradation</keyword>
<dbReference type="RefSeq" id="WP_210727899.1">
    <property type="nucleotide sequence ID" value="NZ_FNCK01000005.1"/>
</dbReference>
<proteinExistence type="predicted"/>
<dbReference type="AlphaFoldDB" id="A0A1G7T9W0"/>
<keyword evidence="9" id="KW-1185">Reference proteome</keyword>
<dbReference type="CDD" id="cd16913">
    <property type="entry name" value="YkuD_like"/>
    <property type="match status" value="1"/>
</dbReference>